<dbReference type="Gene3D" id="3.60.21.10">
    <property type="match status" value="1"/>
</dbReference>
<feature type="domain" description="Calcineurin-like phosphoesterase" evidence="5">
    <location>
        <begin position="47"/>
        <end position="225"/>
    </location>
</feature>
<feature type="domain" description="Bacterial surface antigen (D15)" evidence="6">
    <location>
        <begin position="973"/>
        <end position="1178"/>
    </location>
</feature>
<evidence type="ECO:0000259" key="6">
    <source>
        <dbReference type="Pfam" id="PF01103"/>
    </source>
</evidence>
<dbReference type="GO" id="GO:0019867">
    <property type="term" value="C:outer membrane"/>
    <property type="evidence" value="ECO:0007669"/>
    <property type="project" value="InterPro"/>
</dbReference>
<reference evidence="7" key="1">
    <citation type="journal article" date="2014" name="Int. J. Syst. Evol. Microbiol.">
        <title>Complete genome sequence of Corynebacterium casei LMG S-19264T (=DSM 44701T), isolated from a smear-ripened cheese.</title>
        <authorList>
            <consortium name="US DOE Joint Genome Institute (JGI-PGF)"/>
            <person name="Walter F."/>
            <person name="Albersmeier A."/>
            <person name="Kalinowski J."/>
            <person name="Ruckert C."/>
        </authorList>
    </citation>
    <scope>NUCLEOTIDE SEQUENCE</scope>
    <source>
        <strain evidence="7">KCTC 12719</strain>
    </source>
</reference>
<dbReference type="InterPro" id="IPR029052">
    <property type="entry name" value="Metallo-depent_PP-like"/>
</dbReference>
<keyword evidence="8" id="KW-1185">Reference proteome</keyword>
<reference evidence="7" key="2">
    <citation type="submission" date="2020-09" db="EMBL/GenBank/DDBJ databases">
        <authorList>
            <person name="Sun Q."/>
            <person name="Kim S."/>
        </authorList>
    </citation>
    <scope>NUCLEOTIDE SEQUENCE</scope>
    <source>
        <strain evidence="7">KCTC 12719</strain>
    </source>
</reference>
<organism evidence="7 8">
    <name type="scientific">Salinimicrobium marinum</name>
    <dbReference type="NCBI Taxonomy" id="680283"/>
    <lineage>
        <taxon>Bacteria</taxon>
        <taxon>Pseudomonadati</taxon>
        <taxon>Bacteroidota</taxon>
        <taxon>Flavobacteriia</taxon>
        <taxon>Flavobacteriales</taxon>
        <taxon>Flavobacteriaceae</taxon>
        <taxon>Salinimicrobium</taxon>
    </lineage>
</organism>
<gene>
    <name evidence="7" type="ORF">GCM10007103_09130</name>
</gene>
<name>A0A918S8A1_9FLAO</name>
<evidence type="ECO:0000313" key="8">
    <source>
        <dbReference type="Proteomes" id="UP000610456"/>
    </source>
</evidence>
<accession>A0A918S8A1</accession>
<dbReference type="SUPFAM" id="SSF56300">
    <property type="entry name" value="Metallo-dependent phosphatases"/>
    <property type="match status" value="1"/>
</dbReference>
<dbReference type="EMBL" id="BMXB01000002">
    <property type="protein sequence ID" value="GHA30013.1"/>
    <property type="molecule type" value="Genomic_DNA"/>
</dbReference>
<dbReference type="GO" id="GO:0016787">
    <property type="term" value="F:hydrolase activity"/>
    <property type="evidence" value="ECO:0007669"/>
    <property type="project" value="UniProtKB-KW"/>
</dbReference>
<evidence type="ECO:0000259" key="5">
    <source>
        <dbReference type="Pfam" id="PF00149"/>
    </source>
</evidence>
<keyword evidence="2" id="KW-0732">Signal</keyword>
<dbReference type="InterPro" id="IPR004843">
    <property type="entry name" value="Calcineurin-like_PHP"/>
</dbReference>
<dbReference type="Pfam" id="PF00149">
    <property type="entry name" value="Metallophos"/>
    <property type="match status" value="1"/>
</dbReference>
<dbReference type="Gene3D" id="2.40.160.50">
    <property type="entry name" value="membrane protein fhac: a member of the omp85/tpsb transporter family"/>
    <property type="match status" value="1"/>
</dbReference>
<evidence type="ECO:0000256" key="4">
    <source>
        <dbReference type="ARBA" id="ARBA00023136"/>
    </source>
</evidence>
<sequence>MQKSYYKEGESKEDFAYPVDKEIERSFYLLGDGGYSVPGGSSEGLLAFKTYIDSVKQIGNYTLFLGDNIYPEGLEAEGDPNRENSEYRLDAQIDAVENYDGKILFMPGNHDWYNQGLIGLKRQEDYLQKKLERDDIFAPKAGCALQSIDISEDIQLLVVDSQWYLEDWDDNPKINDNCPEIKTREAMFLEVESELKKNQNKTVVFAIHHPLYTNGLHGGNFHFNNHLYPTQRKIPLPILGSLVTLFRTTGGVSSTDTQNERYKYMRQRLETIAGKWGNVVFVSGHDHSLQYIEEDYIKQIVSGSASKASFVGLRDNGLFAYSGQGFAVLDIFKDGSSWASFYGSEDKKPKLLYQKEIFKKPEVFNIDTLSTNFPRTVKATVYEPEENEKSDIYESIWGDRYRELYSTEVEVRIADLDTLYGGLEPMRKGGGHQTNSVRVKDSLDREYNFRMLRKDAVQFLQTVAFKNKPVTEQFENTLAEEVIEDFYTSSHPFAFLTIPTLADAIGVLHTNPELYFLPKQPKLGKYNAEHGGEIYMIEERPEENWLNYKSFGSPNHDIQSTSGMFERLRRDEKYTLNEASYVKARIFDMLIGDWDRHNDQWRWAEIEDEEGNRTFEPIPRDRDQVFSNFDGALFGSLRGLLGFANQFAVYGEDINDIEWFNTAAIGLDRSLLQNVGKDTWLEQAQFVQEHVTDEVIEQAFAEMPKEAQGDITQNLIKKLKGRRDNIVDISMRYYEHLAGLAIVTGTDKDDFIDVTRLEDGSTKVKITRNKGGEREDVLSEKIYFPDETDEIWIYGLDDDDEFYVDGPGRGEILVRIIGGQNNDIYNITNGNKVRIYDHKTLPNTIEKNNGAKIKLTDDYQINVYDKDRKIFTSSSLLPSVGFNPDNGVILGLKNTYTINGFERNPFTARHSVSAGYFFATNGFEVRYEGEFANVIRNYNFGVGAYYSSPKTTRNFFGFGNETYNPDDELSLDYNRTRISEVGVEAGLVRETPFGRDYKLMATFEGIKVEETEDRFLVQEFTTDPDFYERKYFAGLEGTFNYESYDDVLNPTNGMNFKLAGGGKMNVEDADNSFAYLNPYMEFYNALTRNRKWVLNTRVQAEINFSDDFEFYQAATLGGNNGLRGYRHERFVGEEAFAAGGDIRYSFDRFKSRFLPFQIGVFGGYDIGRVWLDGEGSDVWHDSYGGGFWVNSAEAVSGKFNFFTGSEGWRFSFGFGFSF</sequence>
<dbReference type="Pfam" id="PF01103">
    <property type="entry name" value="Omp85"/>
    <property type="match status" value="1"/>
</dbReference>
<dbReference type="PANTHER" id="PTHR10161:SF14">
    <property type="entry name" value="TARTRATE-RESISTANT ACID PHOSPHATASE TYPE 5"/>
    <property type="match status" value="1"/>
</dbReference>
<evidence type="ECO:0000256" key="1">
    <source>
        <dbReference type="ARBA" id="ARBA00004370"/>
    </source>
</evidence>
<dbReference type="InterPro" id="IPR051558">
    <property type="entry name" value="Metallophosphoesterase_PAP"/>
</dbReference>
<proteinExistence type="predicted"/>
<protein>
    <recommendedName>
        <fullName evidence="9">Calcineurin-like phosphoesterase</fullName>
    </recommendedName>
</protein>
<evidence type="ECO:0000256" key="3">
    <source>
        <dbReference type="ARBA" id="ARBA00022801"/>
    </source>
</evidence>
<dbReference type="AlphaFoldDB" id="A0A918S8A1"/>
<evidence type="ECO:0000256" key="2">
    <source>
        <dbReference type="ARBA" id="ARBA00022729"/>
    </source>
</evidence>
<evidence type="ECO:0000313" key="7">
    <source>
        <dbReference type="EMBL" id="GHA30013.1"/>
    </source>
</evidence>
<dbReference type="InterPro" id="IPR000184">
    <property type="entry name" value="Bac_surfAg_D15"/>
</dbReference>
<evidence type="ECO:0008006" key="9">
    <source>
        <dbReference type="Google" id="ProtNLM"/>
    </source>
</evidence>
<keyword evidence="4" id="KW-0472">Membrane</keyword>
<dbReference type="PANTHER" id="PTHR10161">
    <property type="entry name" value="TARTRATE-RESISTANT ACID PHOSPHATASE TYPE 5"/>
    <property type="match status" value="1"/>
</dbReference>
<keyword evidence="3" id="KW-0378">Hydrolase</keyword>
<comment type="caution">
    <text evidence="7">The sequence shown here is derived from an EMBL/GenBank/DDBJ whole genome shotgun (WGS) entry which is preliminary data.</text>
</comment>
<dbReference type="Proteomes" id="UP000610456">
    <property type="component" value="Unassembled WGS sequence"/>
</dbReference>
<comment type="subcellular location">
    <subcellularLocation>
        <location evidence="1">Membrane</location>
    </subcellularLocation>
</comment>